<organism evidence="15 16">
    <name type="scientific">Longimonas halophila</name>
    <dbReference type="NCBI Taxonomy" id="1469170"/>
    <lineage>
        <taxon>Bacteria</taxon>
        <taxon>Pseudomonadati</taxon>
        <taxon>Rhodothermota</taxon>
        <taxon>Rhodothermia</taxon>
        <taxon>Rhodothermales</taxon>
        <taxon>Salisaetaceae</taxon>
        <taxon>Longimonas</taxon>
    </lineage>
</organism>
<dbReference type="InterPro" id="IPR013815">
    <property type="entry name" value="ATP_grasp_subdomain_1"/>
</dbReference>
<dbReference type="SMART" id="SM01210">
    <property type="entry name" value="GARS_C"/>
    <property type="match status" value="1"/>
</dbReference>
<dbReference type="PANTHER" id="PTHR43472:SF1">
    <property type="entry name" value="PHOSPHORIBOSYLAMINE--GLYCINE LIGASE, CHLOROPLASTIC"/>
    <property type="match status" value="1"/>
</dbReference>
<evidence type="ECO:0000256" key="7">
    <source>
        <dbReference type="ARBA" id="ARBA00022840"/>
    </source>
</evidence>
<keyword evidence="5 13" id="KW-0547">Nucleotide-binding</keyword>
<keyword evidence="8" id="KW-0464">Manganese</keyword>
<dbReference type="UniPathway" id="UPA00074">
    <property type="reaction ID" value="UER00125"/>
</dbReference>
<evidence type="ECO:0000256" key="13">
    <source>
        <dbReference type="PROSITE-ProRule" id="PRU00409"/>
    </source>
</evidence>
<dbReference type="GO" id="GO:0009113">
    <property type="term" value="P:purine nucleobase biosynthetic process"/>
    <property type="evidence" value="ECO:0007669"/>
    <property type="project" value="InterPro"/>
</dbReference>
<dbReference type="OrthoDB" id="9807240at2"/>
<evidence type="ECO:0000256" key="2">
    <source>
        <dbReference type="ARBA" id="ARBA00013255"/>
    </source>
</evidence>
<dbReference type="GO" id="GO:0004637">
    <property type="term" value="F:phosphoribosylamine-glycine ligase activity"/>
    <property type="evidence" value="ECO:0007669"/>
    <property type="project" value="UniProtKB-UniRule"/>
</dbReference>
<dbReference type="InterPro" id="IPR011761">
    <property type="entry name" value="ATP-grasp"/>
</dbReference>
<dbReference type="Gene3D" id="3.30.470.20">
    <property type="entry name" value="ATP-grasp fold, B domain"/>
    <property type="match status" value="1"/>
</dbReference>
<comment type="catalytic activity">
    <reaction evidence="12">
        <text>5-phospho-beta-D-ribosylamine + glycine + ATP = N(1)-(5-phospho-beta-D-ribosyl)glycinamide + ADP + phosphate + H(+)</text>
        <dbReference type="Rhea" id="RHEA:17453"/>
        <dbReference type="ChEBI" id="CHEBI:15378"/>
        <dbReference type="ChEBI" id="CHEBI:30616"/>
        <dbReference type="ChEBI" id="CHEBI:43474"/>
        <dbReference type="ChEBI" id="CHEBI:57305"/>
        <dbReference type="ChEBI" id="CHEBI:58681"/>
        <dbReference type="ChEBI" id="CHEBI:143788"/>
        <dbReference type="ChEBI" id="CHEBI:456216"/>
        <dbReference type="EC" id="6.3.4.13"/>
    </reaction>
</comment>
<dbReference type="SUPFAM" id="SSF56059">
    <property type="entry name" value="Glutathione synthetase ATP-binding domain-like"/>
    <property type="match status" value="1"/>
</dbReference>
<dbReference type="HAMAP" id="MF_00138">
    <property type="entry name" value="GARS"/>
    <property type="match status" value="1"/>
</dbReference>
<dbReference type="FunFam" id="3.90.600.10:FF:000001">
    <property type="entry name" value="Trifunctional purine biosynthetic protein adenosine-3"/>
    <property type="match status" value="1"/>
</dbReference>
<dbReference type="Pfam" id="PF02843">
    <property type="entry name" value="GARS_C"/>
    <property type="match status" value="1"/>
</dbReference>
<dbReference type="EC" id="6.3.4.13" evidence="2 12"/>
<evidence type="ECO:0000256" key="4">
    <source>
        <dbReference type="ARBA" id="ARBA00022723"/>
    </source>
</evidence>
<sequence>MRVLVIGSGGREHALCRALADSPSCDGVMAAPGNPGTEQVGTNLTLDPADADAVQAAVNEHDIDYTIIGPEAPLVNGLADHLRAAGHPVMGPSAAAARLEGSKAFAKAFMAEHDIPTATFRTFAANEADEAHAYITDRPVPVVVKASGLAGGKGALVCTTREEAHDALDRIVDDRDFGEAGDQVVIEAFMEGDEASVFVLTDGEKYVVCPPSQDHKAIGEGGTGPNTGGMGAYAPTPLVDGSTLTAVCRTIVEPTLKGMSEADTPYQGVLYVGLMLTSDGPKVVEYNCRWGDPEAQVVLPLLDNDLATLFQSVAEQTLSGVHVRASAQSCVGVVLASQGYPHSYDTGVPIDGIDQAERMPGVHVIHAGTRRTDDGTLVTDGGRVLCVVATAPDLETAVERAYDGADAIQFDGKTLRRDIAHSGLMAA</sequence>
<evidence type="ECO:0000259" key="14">
    <source>
        <dbReference type="PROSITE" id="PS50975"/>
    </source>
</evidence>
<evidence type="ECO:0000313" key="15">
    <source>
        <dbReference type="EMBL" id="PEN09407.1"/>
    </source>
</evidence>
<dbReference type="InterPro" id="IPR020562">
    <property type="entry name" value="PRibGlycinamide_synth_N"/>
</dbReference>
<dbReference type="GO" id="GO:0006189">
    <property type="term" value="P:'de novo' IMP biosynthetic process"/>
    <property type="evidence" value="ECO:0007669"/>
    <property type="project" value="UniProtKB-UniRule"/>
</dbReference>
<evidence type="ECO:0000256" key="9">
    <source>
        <dbReference type="ARBA" id="ARBA00038345"/>
    </source>
</evidence>
<dbReference type="AlphaFoldDB" id="A0A2H3NQD7"/>
<dbReference type="SUPFAM" id="SSF52440">
    <property type="entry name" value="PreATP-grasp domain"/>
    <property type="match status" value="1"/>
</dbReference>
<comment type="pathway">
    <text evidence="1 12">Purine metabolism; IMP biosynthesis via de novo pathway; N(1)-(5-phospho-D-ribosyl)glycinamide from 5-phospho-alpha-D-ribose 1-diphosphate: step 2/2.</text>
</comment>
<evidence type="ECO:0000256" key="5">
    <source>
        <dbReference type="ARBA" id="ARBA00022741"/>
    </source>
</evidence>
<dbReference type="Pfam" id="PF02844">
    <property type="entry name" value="GARS_N"/>
    <property type="match status" value="1"/>
</dbReference>
<protein>
    <recommendedName>
        <fullName evidence="2 12">Phosphoribosylamine--glycine ligase</fullName>
        <ecNumber evidence="2 12">6.3.4.13</ecNumber>
    </recommendedName>
    <alternativeName>
        <fullName evidence="12">GARS</fullName>
    </alternativeName>
    <alternativeName>
        <fullName evidence="10 12">Glycinamide ribonucleotide synthetase</fullName>
    </alternativeName>
    <alternativeName>
        <fullName evidence="11 12">Phosphoribosylglycinamide synthetase</fullName>
    </alternativeName>
</protein>
<name>A0A2H3NQD7_9BACT</name>
<reference evidence="15 16" key="1">
    <citation type="submission" date="2017-10" db="EMBL/GenBank/DDBJ databases">
        <title>Draft genome of Longimonas halophila.</title>
        <authorList>
            <person name="Goh K.M."/>
            <person name="Shamsir M.S."/>
            <person name="Lim S.W."/>
        </authorList>
    </citation>
    <scope>NUCLEOTIDE SEQUENCE [LARGE SCALE GENOMIC DNA]</scope>
    <source>
        <strain evidence="15 16">KCTC 42399</strain>
    </source>
</reference>
<keyword evidence="7 13" id="KW-0067">ATP-binding</keyword>
<comment type="similarity">
    <text evidence="9 12">Belongs to the GARS family.</text>
</comment>
<feature type="domain" description="ATP-grasp" evidence="14">
    <location>
        <begin position="107"/>
        <end position="315"/>
    </location>
</feature>
<keyword evidence="4" id="KW-0479">Metal-binding</keyword>
<dbReference type="NCBIfam" id="TIGR00877">
    <property type="entry name" value="purD"/>
    <property type="match status" value="1"/>
</dbReference>
<dbReference type="InterPro" id="IPR020561">
    <property type="entry name" value="PRibGlycinamid_synth_ATP-grasp"/>
</dbReference>
<dbReference type="SMART" id="SM01209">
    <property type="entry name" value="GARS_A"/>
    <property type="match status" value="1"/>
</dbReference>
<dbReference type="PROSITE" id="PS50975">
    <property type="entry name" value="ATP_GRASP"/>
    <property type="match status" value="1"/>
</dbReference>
<dbReference type="Gene3D" id="3.90.600.10">
    <property type="entry name" value="Phosphoribosylglycinamide synthetase, C-terminal domain"/>
    <property type="match status" value="1"/>
</dbReference>
<dbReference type="SUPFAM" id="SSF51246">
    <property type="entry name" value="Rudiment single hybrid motif"/>
    <property type="match status" value="1"/>
</dbReference>
<evidence type="ECO:0000256" key="12">
    <source>
        <dbReference type="HAMAP-Rule" id="MF_00138"/>
    </source>
</evidence>
<evidence type="ECO:0000256" key="11">
    <source>
        <dbReference type="ARBA" id="ARBA00042864"/>
    </source>
</evidence>
<keyword evidence="16" id="KW-1185">Reference proteome</keyword>
<proteinExistence type="inferred from homology"/>
<dbReference type="Gene3D" id="3.30.1490.20">
    <property type="entry name" value="ATP-grasp fold, A domain"/>
    <property type="match status" value="1"/>
</dbReference>
<dbReference type="PANTHER" id="PTHR43472">
    <property type="entry name" value="PHOSPHORIBOSYLAMINE--GLYCINE LIGASE"/>
    <property type="match status" value="1"/>
</dbReference>
<dbReference type="FunFam" id="3.30.470.20:FF:000018">
    <property type="entry name" value="Trifunctional purine biosynthetic protein adenosine-3"/>
    <property type="match status" value="1"/>
</dbReference>
<keyword evidence="3 12" id="KW-0436">Ligase</keyword>
<gene>
    <name evidence="12" type="primary">purD</name>
    <name evidence="15" type="ORF">CRI93_01390</name>
</gene>
<evidence type="ECO:0000256" key="6">
    <source>
        <dbReference type="ARBA" id="ARBA00022755"/>
    </source>
</evidence>
<dbReference type="Pfam" id="PF01071">
    <property type="entry name" value="GARS_A"/>
    <property type="match status" value="1"/>
</dbReference>
<evidence type="ECO:0000256" key="10">
    <source>
        <dbReference type="ARBA" id="ARBA00042242"/>
    </source>
</evidence>
<dbReference type="PROSITE" id="PS00866">
    <property type="entry name" value="CPSASE_1"/>
    <property type="match status" value="1"/>
</dbReference>
<keyword evidence="6 12" id="KW-0658">Purine biosynthesis</keyword>
<dbReference type="Proteomes" id="UP000221024">
    <property type="component" value="Unassembled WGS sequence"/>
</dbReference>
<evidence type="ECO:0000256" key="8">
    <source>
        <dbReference type="ARBA" id="ARBA00023211"/>
    </source>
</evidence>
<dbReference type="InterPro" id="IPR020560">
    <property type="entry name" value="PRibGlycinamide_synth_C-dom"/>
</dbReference>
<dbReference type="GO" id="GO:0005524">
    <property type="term" value="F:ATP binding"/>
    <property type="evidence" value="ECO:0007669"/>
    <property type="project" value="UniProtKB-UniRule"/>
</dbReference>
<evidence type="ECO:0000313" key="16">
    <source>
        <dbReference type="Proteomes" id="UP000221024"/>
    </source>
</evidence>
<accession>A0A2H3NQD7</accession>
<dbReference type="Gene3D" id="3.40.50.20">
    <property type="match status" value="1"/>
</dbReference>
<dbReference type="InterPro" id="IPR016185">
    <property type="entry name" value="PreATP-grasp_dom_sf"/>
</dbReference>
<dbReference type="EMBL" id="PDEP01000001">
    <property type="protein sequence ID" value="PEN09407.1"/>
    <property type="molecule type" value="Genomic_DNA"/>
</dbReference>
<evidence type="ECO:0000256" key="1">
    <source>
        <dbReference type="ARBA" id="ARBA00005174"/>
    </source>
</evidence>
<dbReference type="InterPro" id="IPR037123">
    <property type="entry name" value="PRibGlycinamide_synth_C_sf"/>
</dbReference>
<dbReference type="GO" id="GO:0046872">
    <property type="term" value="F:metal ion binding"/>
    <property type="evidence" value="ECO:0007669"/>
    <property type="project" value="UniProtKB-KW"/>
</dbReference>
<dbReference type="InterPro" id="IPR005479">
    <property type="entry name" value="CPAse_ATP-bd"/>
</dbReference>
<comment type="caution">
    <text evidence="15">The sequence shown here is derived from an EMBL/GenBank/DDBJ whole genome shotgun (WGS) entry which is preliminary data.</text>
</comment>
<dbReference type="InterPro" id="IPR000115">
    <property type="entry name" value="PRibGlycinamide_synth"/>
</dbReference>
<evidence type="ECO:0000256" key="3">
    <source>
        <dbReference type="ARBA" id="ARBA00022598"/>
    </source>
</evidence>
<dbReference type="InterPro" id="IPR011054">
    <property type="entry name" value="Rudment_hybrid_motif"/>
</dbReference>
<dbReference type="RefSeq" id="WP_098060805.1">
    <property type="nucleotide sequence ID" value="NZ_PDEP01000001.1"/>
</dbReference>